<sequence length="75" mass="8106">MSTQRTDRTPAELIGGALELESFAATLEHRLAGYADWESITAFARGAAGELRGVIELLRSDAEHLRHLASIKADA</sequence>
<dbReference type="AlphaFoldDB" id="A0A917GGG9"/>
<evidence type="ECO:0000313" key="2">
    <source>
        <dbReference type="Proteomes" id="UP000638848"/>
    </source>
</evidence>
<name>A0A917GGG9_9MICC</name>
<organism evidence="1 2">
    <name type="scientific">Kocuria dechangensis</name>
    <dbReference type="NCBI Taxonomy" id="1176249"/>
    <lineage>
        <taxon>Bacteria</taxon>
        <taxon>Bacillati</taxon>
        <taxon>Actinomycetota</taxon>
        <taxon>Actinomycetes</taxon>
        <taxon>Micrococcales</taxon>
        <taxon>Micrococcaceae</taxon>
        <taxon>Kocuria</taxon>
    </lineage>
</organism>
<accession>A0A917GGG9</accession>
<reference evidence="1" key="1">
    <citation type="journal article" date="2014" name="Int. J. Syst. Evol. Microbiol.">
        <title>Complete genome sequence of Corynebacterium casei LMG S-19264T (=DSM 44701T), isolated from a smear-ripened cheese.</title>
        <authorList>
            <consortium name="US DOE Joint Genome Institute (JGI-PGF)"/>
            <person name="Walter F."/>
            <person name="Albersmeier A."/>
            <person name="Kalinowski J."/>
            <person name="Ruckert C."/>
        </authorList>
    </citation>
    <scope>NUCLEOTIDE SEQUENCE</scope>
    <source>
        <strain evidence="1">CGMCC 1.12187</strain>
    </source>
</reference>
<dbReference type="RefSeq" id="WP_188534080.1">
    <property type="nucleotide sequence ID" value="NZ_BMEQ01000001.1"/>
</dbReference>
<reference evidence="1" key="2">
    <citation type="submission" date="2020-09" db="EMBL/GenBank/DDBJ databases">
        <authorList>
            <person name="Sun Q."/>
            <person name="Zhou Y."/>
        </authorList>
    </citation>
    <scope>NUCLEOTIDE SEQUENCE</scope>
    <source>
        <strain evidence="1">CGMCC 1.12187</strain>
    </source>
</reference>
<proteinExistence type="predicted"/>
<comment type="caution">
    <text evidence="1">The sequence shown here is derived from an EMBL/GenBank/DDBJ whole genome shotgun (WGS) entry which is preliminary data.</text>
</comment>
<gene>
    <name evidence="1" type="ORF">GCM10011374_03370</name>
</gene>
<dbReference type="Proteomes" id="UP000638848">
    <property type="component" value="Unassembled WGS sequence"/>
</dbReference>
<keyword evidence="2" id="KW-1185">Reference proteome</keyword>
<dbReference type="EMBL" id="BMEQ01000001">
    <property type="protein sequence ID" value="GGG44401.1"/>
    <property type="molecule type" value="Genomic_DNA"/>
</dbReference>
<evidence type="ECO:0000313" key="1">
    <source>
        <dbReference type="EMBL" id="GGG44401.1"/>
    </source>
</evidence>
<protein>
    <submittedName>
        <fullName evidence="1">Uncharacterized protein</fullName>
    </submittedName>
</protein>